<evidence type="ECO:0000313" key="5">
    <source>
        <dbReference type="Proteomes" id="UP000031521"/>
    </source>
</evidence>
<evidence type="ECO:0000256" key="3">
    <source>
        <dbReference type="SAM" id="SignalP"/>
    </source>
</evidence>
<gene>
    <name evidence="4" type="ORF">P73_2614</name>
</gene>
<feature type="compositionally biased region" description="Low complexity" evidence="2">
    <location>
        <begin position="196"/>
        <end position="205"/>
    </location>
</feature>
<protein>
    <submittedName>
        <fullName evidence="4">Outer membrane protein</fullName>
    </submittedName>
</protein>
<dbReference type="Pfam" id="PF03938">
    <property type="entry name" value="OmpH"/>
    <property type="match status" value="1"/>
</dbReference>
<evidence type="ECO:0000256" key="1">
    <source>
        <dbReference type="SAM" id="Coils"/>
    </source>
</evidence>
<organism evidence="4 5">
    <name type="scientific">Celeribacter indicus</name>
    <dbReference type="NCBI Taxonomy" id="1208324"/>
    <lineage>
        <taxon>Bacteria</taxon>
        <taxon>Pseudomonadati</taxon>
        <taxon>Pseudomonadota</taxon>
        <taxon>Alphaproteobacteria</taxon>
        <taxon>Rhodobacterales</taxon>
        <taxon>Roseobacteraceae</taxon>
        <taxon>Celeribacter</taxon>
    </lineage>
</organism>
<accession>A0A0B5DWA7</accession>
<dbReference type="RefSeq" id="WP_052453254.1">
    <property type="nucleotide sequence ID" value="NZ_CP004393.1"/>
</dbReference>
<feature type="coiled-coil region" evidence="1">
    <location>
        <begin position="68"/>
        <end position="103"/>
    </location>
</feature>
<dbReference type="InterPro" id="IPR005632">
    <property type="entry name" value="Chaperone_Skp"/>
</dbReference>
<feature type="signal peptide" evidence="3">
    <location>
        <begin position="1"/>
        <end position="27"/>
    </location>
</feature>
<sequence>MRTLGRHGGLGRAAVFALAAAALPVQAQEARPERPDPQPHGAAEGQPRPSFPILIFDRARVLSQSEAGQALEARIDEARAALLAENEQIYADLEAEEQRIADERPQMSEQEFRTQAAAFDTRVTETRARQDEKAHEVQELYDNGIAEIEAEMNAVLTAVARDLGAFLVFERQQVYLMSGAIDISEIVIDRLDAGPEDAGPAGDAAPPEDADIPAPTQE</sequence>
<dbReference type="Gene3D" id="3.30.910.20">
    <property type="entry name" value="Skp domain"/>
    <property type="match status" value="1"/>
</dbReference>
<dbReference type="OrthoDB" id="7868372at2"/>
<keyword evidence="3" id="KW-0732">Signal</keyword>
<reference evidence="4 5" key="1">
    <citation type="journal article" date="2014" name="Int. J. Syst. Evol. Microbiol.">
        <title>Celeribacter indicus sp. nov., a polycyclic aromatic hydrocarbon-degrading bacterium from deep-sea sediment and reclassification of Huaishuia halophila as Celeribacter halophilus comb. nov.</title>
        <authorList>
            <person name="Lai Q."/>
            <person name="Cao J."/>
            <person name="Yuan J."/>
            <person name="Li F."/>
            <person name="Shao Z."/>
        </authorList>
    </citation>
    <scope>NUCLEOTIDE SEQUENCE [LARGE SCALE GENOMIC DNA]</scope>
    <source>
        <strain evidence="4">P73</strain>
    </source>
</reference>
<keyword evidence="5" id="KW-1185">Reference proteome</keyword>
<dbReference type="AlphaFoldDB" id="A0A0B5DWA7"/>
<feature type="chain" id="PRO_5002114096" evidence="3">
    <location>
        <begin position="28"/>
        <end position="218"/>
    </location>
</feature>
<dbReference type="HOGENOM" id="CLU_104938_0_0_5"/>
<feature type="region of interest" description="Disordered" evidence="2">
    <location>
        <begin position="26"/>
        <end position="49"/>
    </location>
</feature>
<proteinExistence type="predicted"/>
<feature type="region of interest" description="Disordered" evidence="2">
    <location>
        <begin position="193"/>
        <end position="218"/>
    </location>
</feature>
<dbReference type="GO" id="GO:0051082">
    <property type="term" value="F:unfolded protein binding"/>
    <property type="evidence" value="ECO:0007669"/>
    <property type="project" value="InterPro"/>
</dbReference>
<evidence type="ECO:0000256" key="2">
    <source>
        <dbReference type="SAM" id="MobiDB-lite"/>
    </source>
</evidence>
<keyword evidence="1" id="KW-0175">Coiled coil</keyword>
<dbReference type="SMART" id="SM00935">
    <property type="entry name" value="OmpH"/>
    <property type="match status" value="1"/>
</dbReference>
<dbReference type="Proteomes" id="UP000031521">
    <property type="component" value="Chromosome"/>
</dbReference>
<dbReference type="KEGG" id="cid:P73_2614"/>
<name>A0A0B5DWA7_9RHOB</name>
<dbReference type="InterPro" id="IPR024930">
    <property type="entry name" value="Skp_dom_sf"/>
</dbReference>
<dbReference type="EMBL" id="CP004393">
    <property type="protein sequence ID" value="AJE47329.1"/>
    <property type="molecule type" value="Genomic_DNA"/>
</dbReference>
<dbReference type="STRING" id="1208324.P73_2614"/>
<dbReference type="SUPFAM" id="SSF111384">
    <property type="entry name" value="OmpH-like"/>
    <property type="match status" value="1"/>
</dbReference>
<evidence type="ECO:0000313" key="4">
    <source>
        <dbReference type="EMBL" id="AJE47329.1"/>
    </source>
</evidence>